<keyword evidence="3" id="KW-1003">Cell membrane</keyword>
<organism evidence="11 12">
    <name type="scientific">Gordonia rubripertincta</name>
    <name type="common">Rhodococcus corallinus</name>
    <dbReference type="NCBI Taxonomy" id="36822"/>
    <lineage>
        <taxon>Bacteria</taxon>
        <taxon>Bacillati</taxon>
        <taxon>Actinomycetota</taxon>
        <taxon>Actinomycetes</taxon>
        <taxon>Mycobacteriales</taxon>
        <taxon>Gordoniaceae</taxon>
        <taxon>Gordonia</taxon>
    </lineage>
</organism>
<dbReference type="PANTHER" id="PTHR40765:SF2">
    <property type="entry name" value="ESX-2 SECRETION SYSTEM ATPASE ECCB2"/>
    <property type="match status" value="1"/>
</dbReference>
<evidence type="ECO:0000256" key="2">
    <source>
        <dbReference type="ARBA" id="ARBA00008149"/>
    </source>
</evidence>
<protein>
    <submittedName>
        <fullName evidence="11">Type VII secretion protein EccB</fullName>
    </submittedName>
</protein>
<dbReference type="Proteomes" id="UP001195196">
    <property type="component" value="Unassembled WGS sequence"/>
</dbReference>
<keyword evidence="7" id="KW-0067">ATP-binding</keyword>
<proteinExistence type="inferred from homology"/>
<evidence type="ECO:0000256" key="1">
    <source>
        <dbReference type="ARBA" id="ARBA00004162"/>
    </source>
</evidence>
<keyword evidence="4 10" id="KW-0812">Transmembrane</keyword>
<dbReference type="InterPro" id="IPR044857">
    <property type="entry name" value="T7SS_EccB_R1"/>
</dbReference>
<dbReference type="GO" id="GO:0005576">
    <property type="term" value="C:extracellular region"/>
    <property type="evidence" value="ECO:0007669"/>
    <property type="project" value="TreeGrafter"/>
</dbReference>
<feature type="transmembrane region" description="Helical" evidence="10">
    <location>
        <begin position="41"/>
        <end position="64"/>
    </location>
</feature>
<evidence type="ECO:0000256" key="10">
    <source>
        <dbReference type="SAM" id="Phobius"/>
    </source>
</evidence>
<name>A0AAW4G4W0_GORRU</name>
<gene>
    <name evidence="11" type="primary">eccB</name>
    <name evidence="11" type="ORF">JTZ10_11845</name>
</gene>
<evidence type="ECO:0000256" key="4">
    <source>
        <dbReference type="ARBA" id="ARBA00022692"/>
    </source>
</evidence>
<dbReference type="EMBL" id="JAFFGU010000004">
    <property type="protein sequence ID" value="MBM7278452.1"/>
    <property type="molecule type" value="Genomic_DNA"/>
</dbReference>
<dbReference type="NCBIfam" id="TIGR03919">
    <property type="entry name" value="T7SS_EccB"/>
    <property type="match status" value="1"/>
</dbReference>
<keyword evidence="8 10" id="KW-1133">Transmembrane helix</keyword>
<dbReference type="GO" id="GO:0016787">
    <property type="term" value="F:hydrolase activity"/>
    <property type="evidence" value="ECO:0007669"/>
    <property type="project" value="UniProtKB-KW"/>
</dbReference>
<dbReference type="InterPro" id="IPR042485">
    <property type="entry name" value="T7SS_EccB_R3"/>
</dbReference>
<comment type="subcellular location">
    <subcellularLocation>
        <location evidence="1">Cell membrane</location>
        <topology evidence="1">Single-pass membrane protein</topology>
    </subcellularLocation>
</comment>
<dbReference type="Gene3D" id="2.40.50.910">
    <property type="entry name" value="Type VII secretion system EccB, repeat 3 domain"/>
    <property type="match status" value="1"/>
</dbReference>
<evidence type="ECO:0000256" key="8">
    <source>
        <dbReference type="ARBA" id="ARBA00022989"/>
    </source>
</evidence>
<dbReference type="AlphaFoldDB" id="A0AAW4G4W0"/>
<comment type="similarity">
    <text evidence="2">Belongs to the EccB family.</text>
</comment>
<evidence type="ECO:0000256" key="3">
    <source>
        <dbReference type="ARBA" id="ARBA00022475"/>
    </source>
</evidence>
<dbReference type="RefSeq" id="WP_204718031.1">
    <property type="nucleotide sequence ID" value="NZ_JAFFGU010000004.1"/>
</dbReference>
<evidence type="ECO:0000256" key="7">
    <source>
        <dbReference type="ARBA" id="ARBA00022840"/>
    </source>
</evidence>
<dbReference type="InterPro" id="IPR007795">
    <property type="entry name" value="T7SS_EccB"/>
</dbReference>
<keyword evidence="6" id="KW-0378">Hydrolase</keyword>
<comment type="caution">
    <text evidence="11">The sequence shown here is derived from an EMBL/GenBank/DDBJ whole genome shotgun (WGS) entry which is preliminary data.</text>
</comment>
<accession>A0AAW4G4W0</accession>
<dbReference type="Pfam" id="PF05108">
    <property type="entry name" value="T7SS_ESX1_EccB"/>
    <property type="match status" value="1"/>
</dbReference>
<dbReference type="Gene3D" id="3.30.2390.20">
    <property type="entry name" value="Type VII secretion system EccB, repeat 1 domain"/>
    <property type="match status" value="1"/>
</dbReference>
<evidence type="ECO:0000256" key="9">
    <source>
        <dbReference type="ARBA" id="ARBA00023136"/>
    </source>
</evidence>
<evidence type="ECO:0000256" key="5">
    <source>
        <dbReference type="ARBA" id="ARBA00022741"/>
    </source>
</evidence>
<evidence type="ECO:0000313" key="12">
    <source>
        <dbReference type="Proteomes" id="UP001195196"/>
    </source>
</evidence>
<dbReference type="GO" id="GO:0005886">
    <property type="term" value="C:plasma membrane"/>
    <property type="evidence" value="ECO:0007669"/>
    <property type="project" value="UniProtKB-SubCell"/>
</dbReference>
<dbReference type="PANTHER" id="PTHR40765">
    <property type="entry name" value="ESX-2 SECRETION SYSTEM ATPASE ECCB2"/>
    <property type="match status" value="1"/>
</dbReference>
<sequence length="492" mass="51348">MARQLTTKAQVNGYRFLIKRLEHALVRRDVRMLHDPMRSQLQALVVGTVLGLLVLGGCGVYGLVRPQGSVGDASIVVSKNSGSTYVLLEDTLHPVLNLASARLITGSSEKPTSVADTKLEPYPRGPLLGIPGAPASLPGSAHKSTSMWTVCDSSTVSSDTASESIRQTVIADEPVLGSSTVETARPEDAVLVRTGTETFLIYQLFRDGAWSPVRAAVDTDSAPVMRALGLDGVTPRRMTPGLLNSFPLVEPLEVPTVAGAGQPGAVGSTTVGSVVKSVDVDDETTYHVVLRGGVQEVSAPAAEILRLADRDGAAPVKTVAPGELATLNVAEELPIGDFPQVNPSMRGLYADPTLCRSWSRGTDDPRAETALLAGRALPLESDARPVRLTSADGAGPGLDEVYLPPGSGEYLQVTGNEADSARTESLFYVNDSGVRFGIPDLETGGTLGLGDSPSRAPWSVVSLLAPGPTLSRDAALVAHDGLKTAAIEPAGE</sequence>
<keyword evidence="9 10" id="KW-0472">Membrane</keyword>
<evidence type="ECO:0000313" key="11">
    <source>
        <dbReference type="EMBL" id="MBM7278452.1"/>
    </source>
</evidence>
<dbReference type="GO" id="GO:0005524">
    <property type="term" value="F:ATP binding"/>
    <property type="evidence" value="ECO:0007669"/>
    <property type="project" value="UniProtKB-KW"/>
</dbReference>
<reference evidence="11" key="1">
    <citation type="submission" date="2021-02" db="EMBL/GenBank/DDBJ databases">
        <title>Taxonomy, biology and ecology of Rhodococcus bacteria occurring in California pistachio and other woody hosts as revealed by genome sequence analyses.</title>
        <authorList>
            <person name="Riely B."/>
            <person name="Gai Y."/>
        </authorList>
    </citation>
    <scope>NUCLEOTIDE SEQUENCE</scope>
    <source>
        <strain evidence="11">BP-295</strain>
    </source>
</reference>
<evidence type="ECO:0000256" key="6">
    <source>
        <dbReference type="ARBA" id="ARBA00022801"/>
    </source>
</evidence>
<keyword evidence="5" id="KW-0547">Nucleotide-binding</keyword>